<dbReference type="Pfam" id="PF00263">
    <property type="entry name" value="Secretin"/>
    <property type="match status" value="1"/>
</dbReference>
<proteinExistence type="inferred from homology"/>
<evidence type="ECO:0000256" key="3">
    <source>
        <dbReference type="ARBA" id="ARBA00022729"/>
    </source>
</evidence>
<dbReference type="SUPFAM" id="SSF110997">
    <property type="entry name" value="Sporulation related repeat"/>
    <property type="match status" value="1"/>
</dbReference>
<dbReference type="Pfam" id="PF03958">
    <property type="entry name" value="Secretin_N"/>
    <property type="match status" value="3"/>
</dbReference>
<sequence length="821" mass="89420">MRKIVFYLLLLCISFSLFADGVSIKTITQNGKTVYMLQAGSFLQQKDAQLLQKKLQDLGQPILIYHPDTQSPYVLQIGPLKTYSEAKQVQKKVEPAVQGQKVALLPEKFEVSPGIVEIQKNEITDSEKITVQPTQVKITTTSTPIHEEIPPVVNKEDVVSTAIPRTEGKIWNLRNADIRAVIAEVSRITGKNFLIDPRVQGKVSIVSSTPMSDKELYQAFLSMLQVSGYAAIQNGKILKIVPNIEAKTQSPDQLSQLTPAQGDEVMVQVIPVHYVPAEQLVPVLRPLMPQWSSVSAYAPSNMLILSGRANNIRQLAKIIKQVDTSSSNGIDMVPLQHALAMDVVNTLKDLVKTQPGIGVHNQTTLAADDRNNSVLISGSQTERLRLRVLISKLDKEGPLGSNSNTQVIYLNYLRAEDLVPILAGIAQSNFSGTVGTTIGTITRPALDSTNPASNLADGSSSSGNTAAANMSGNYVTQGMNAAATPNTTGTNTQNEGSTKPTIQIIAEPNTNSIIINGPATLIRILKKVISQLDIKPAQILIEALVAEINESDFNSLGIEWGSRVGKDNTFRPGFAIINSKTGLDDFQAQIYALAQQHKANILSTPSVVVLDNRQAKILIGKQVSVASSSYPSNGNGTTTATPYTTFDRVNVALHLYVRPQITRGNGIQMQIDQGNDTLDTINATTTNPIFNISAIVTSVHVESGNIIVLGGLMQDGLTNDNTRVPILGDIPGVGRLFQHKINNRDKKILMVFIRPLILQTECDTLQVTGAKYSDVRQYELQSLRNQDYDPRNNEVIMPSLDSARLPKPFCNTAKKQIMMTK</sequence>
<dbReference type="GO" id="GO:0009306">
    <property type="term" value="P:protein secretion"/>
    <property type="evidence" value="ECO:0007669"/>
    <property type="project" value="InterPro"/>
</dbReference>
<dbReference type="PANTHER" id="PTHR30332:SF24">
    <property type="entry name" value="SECRETIN GSPD-RELATED"/>
    <property type="match status" value="1"/>
</dbReference>
<dbReference type="InterPro" id="IPR001775">
    <property type="entry name" value="GspD/PilQ"/>
</dbReference>
<dbReference type="PRINTS" id="PR00811">
    <property type="entry name" value="BCTERIALGSPD"/>
</dbReference>
<dbReference type="Proteomes" id="UP000054859">
    <property type="component" value="Unassembled WGS sequence"/>
</dbReference>
<dbReference type="GO" id="GO:0015627">
    <property type="term" value="C:type II protein secretion system complex"/>
    <property type="evidence" value="ECO:0007669"/>
    <property type="project" value="TreeGrafter"/>
</dbReference>
<protein>
    <submittedName>
        <fullName evidence="10">Type II protein secretion LspD</fullName>
    </submittedName>
</protein>
<dbReference type="AlphaFoldDB" id="A0A0W0R4H6"/>
<evidence type="ECO:0000256" key="6">
    <source>
        <dbReference type="RuleBase" id="RU004004"/>
    </source>
</evidence>
<dbReference type="GO" id="GO:0009279">
    <property type="term" value="C:cell outer membrane"/>
    <property type="evidence" value="ECO:0007669"/>
    <property type="project" value="UniProtKB-SubCell"/>
</dbReference>
<keyword evidence="11" id="KW-1185">Reference proteome</keyword>
<dbReference type="STRING" id="45056.Lade_0603"/>
<evidence type="ECO:0000256" key="2">
    <source>
        <dbReference type="ARBA" id="ARBA00022692"/>
    </source>
</evidence>
<dbReference type="InterPro" id="IPR036680">
    <property type="entry name" value="SPOR-like_sf"/>
</dbReference>
<evidence type="ECO:0000313" key="10">
    <source>
        <dbReference type="EMBL" id="KTC65945.1"/>
    </source>
</evidence>
<evidence type="ECO:0000313" key="11">
    <source>
        <dbReference type="Proteomes" id="UP000054859"/>
    </source>
</evidence>
<keyword evidence="2" id="KW-0812">Transmembrane</keyword>
<dbReference type="RefSeq" id="WP_058461666.1">
    <property type="nucleotide sequence ID" value="NZ_CAAAHS010000004.1"/>
</dbReference>
<dbReference type="InterPro" id="IPR004846">
    <property type="entry name" value="T2SS/T3SS_dom"/>
</dbReference>
<comment type="similarity">
    <text evidence="5">Belongs to the bacterial secretin family.</text>
</comment>
<feature type="region of interest" description="Disordered" evidence="7">
    <location>
        <begin position="445"/>
        <end position="470"/>
    </location>
</feature>
<dbReference type="InterPro" id="IPR050810">
    <property type="entry name" value="Bact_Secretion_Sys_Channel"/>
</dbReference>
<keyword evidence="4" id="KW-0472">Membrane</keyword>
<dbReference type="InterPro" id="IPR005644">
    <property type="entry name" value="NolW-like"/>
</dbReference>
<dbReference type="OrthoDB" id="9775455at2"/>
<evidence type="ECO:0000256" key="5">
    <source>
        <dbReference type="RuleBase" id="RU004003"/>
    </source>
</evidence>
<dbReference type="Gene3D" id="3.30.70.1070">
    <property type="entry name" value="Sporulation related repeat"/>
    <property type="match status" value="1"/>
</dbReference>
<evidence type="ECO:0000259" key="9">
    <source>
        <dbReference type="PROSITE" id="PS51724"/>
    </source>
</evidence>
<evidence type="ECO:0000256" key="7">
    <source>
        <dbReference type="SAM" id="MobiDB-lite"/>
    </source>
</evidence>
<dbReference type="PATRIC" id="fig|45056.6.peg.625"/>
<evidence type="ECO:0000256" key="1">
    <source>
        <dbReference type="ARBA" id="ARBA00004370"/>
    </source>
</evidence>
<evidence type="ECO:0000256" key="8">
    <source>
        <dbReference type="SAM" id="SignalP"/>
    </source>
</evidence>
<gene>
    <name evidence="10" type="primary">lspD</name>
    <name evidence="10" type="ORF">Lade_0603</name>
</gene>
<dbReference type="EMBL" id="LNKA01000001">
    <property type="protein sequence ID" value="KTC65945.1"/>
    <property type="molecule type" value="Genomic_DNA"/>
</dbReference>
<dbReference type="GO" id="GO:0042834">
    <property type="term" value="F:peptidoglycan binding"/>
    <property type="evidence" value="ECO:0007669"/>
    <property type="project" value="InterPro"/>
</dbReference>
<dbReference type="Gene3D" id="3.30.1370.120">
    <property type="match status" value="3"/>
</dbReference>
<keyword evidence="3 8" id="KW-0732">Signal</keyword>
<feature type="compositionally biased region" description="Low complexity" evidence="7">
    <location>
        <begin position="458"/>
        <end position="470"/>
    </location>
</feature>
<dbReference type="InterPro" id="IPR049371">
    <property type="entry name" value="GspD-like_N0"/>
</dbReference>
<reference evidence="10 11" key="1">
    <citation type="submission" date="2015-11" db="EMBL/GenBank/DDBJ databases">
        <title>Identification of large and diverse effector repertoires of 38 Legionella species.</title>
        <authorList>
            <person name="Burstein D."/>
            <person name="Amaro F."/>
            <person name="Zusman T."/>
            <person name="Lifshitz Z."/>
            <person name="Cohen O."/>
            <person name="Gilbert J.A."/>
            <person name="Pupko T."/>
            <person name="Shuman H.A."/>
            <person name="Segal G."/>
        </authorList>
    </citation>
    <scope>NUCLEOTIDE SEQUENCE [LARGE SCALE GENOMIC DNA]</scope>
    <source>
        <strain evidence="10 11">1762-AUS-E</strain>
    </source>
</reference>
<feature type="compositionally biased region" description="Polar residues" evidence="7">
    <location>
        <begin position="447"/>
        <end position="457"/>
    </location>
</feature>
<dbReference type="PANTHER" id="PTHR30332">
    <property type="entry name" value="PROBABLE GENERAL SECRETION PATHWAY PROTEIN D"/>
    <property type="match status" value="1"/>
</dbReference>
<dbReference type="InterPro" id="IPR007730">
    <property type="entry name" value="SPOR-like_dom"/>
</dbReference>
<dbReference type="PROSITE" id="PS51724">
    <property type="entry name" value="SPOR"/>
    <property type="match status" value="1"/>
</dbReference>
<feature type="signal peptide" evidence="8">
    <location>
        <begin position="1"/>
        <end position="19"/>
    </location>
</feature>
<organism evidence="10 11">
    <name type="scientific">Legionella adelaidensis</name>
    <dbReference type="NCBI Taxonomy" id="45056"/>
    <lineage>
        <taxon>Bacteria</taxon>
        <taxon>Pseudomonadati</taxon>
        <taxon>Pseudomonadota</taxon>
        <taxon>Gammaproteobacteria</taxon>
        <taxon>Legionellales</taxon>
        <taxon>Legionellaceae</taxon>
        <taxon>Legionella</taxon>
    </lineage>
</organism>
<comment type="caution">
    <text evidence="10">The sequence shown here is derived from an EMBL/GenBank/DDBJ whole genome shotgun (WGS) entry which is preliminary data.</text>
</comment>
<comment type="subcellular location">
    <subcellularLocation>
        <location evidence="6">Cell outer membrane</location>
    </subcellularLocation>
    <subcellularLocation>
        <location evidence="1">Membrane</location>
    </subcellularLocation>
</comment>
<dbReference type="Pfam" id="PF05036">
    <property type="entry name" value="SPOR"/>
    <property type="match status" value="1"/>
</dbReference>
<dbReference type="InterPro" id="IPR038591">
    <property type="entry name" value="NolW-like_sf"/>
</dbReference>
<dbReference type="Pfam" id="PF21305">
    <property type="entry name" value="type_II_gspD_N0"/>
    <property type="match status" value="1"/>
</dbReference>
<name>A0A0W0R4H6_9GAMM</name>
<feature type="domain" description="SPOR" evidence="9">
    <location>
        <begin position="29"/>
        <end position="107"/>
    </location>
</feature>
<keyword evidence="6" id="KW-0813">Transport</keyword>
<evidence type="ECO:0000256" key="4">
    <source>
        <dbReference type="ARBA" id="ARBA00023136"/>
    </source>
</evidence>
<feature type="chain" id="PRO_5006910527" evidence="8">
    <location>
        <begin position="20"/>
        <end position="821"/>
    </location>
</feature>
<accession>A0A0W0R4H6</accession>